<feature type="region of interest" description="Disordered" evidence="1">
    <location>
        <begin position="1"/>
        <end position="37"/>
    </location>
</feature>
<gene>
    <name evidence="2" type="ORF">EVAR_103598_1</name>
</gene>
<evidence type="ECO:0000313" key="3">
    <source>
        <dbReference type="Proteomes" id="UP000299102"/>
    </source>
</evidence>
<comment type="caution">
    <text evidence="2">The sequence shown here is derived from an EMBL/GenBank/DDBJ whole genome shotgun (WGS) entry which is preliminary data.</text>
</comment>
<accession>A0A4C1Z9C4</accession>
<reference evidence="2 3" key="1">
    <citation type="journal article" date="2019" name="Commun. Biol.">
        <title>The bagworm genome reveals a unique fibroin gene that provides high tensile strength.</title>
        <authorList>
            <person name="Kono N."/>
            <person name="Nakamura H."/>
            <person name="Ohtoshi R."/>
            <person name="Tomita M."/>
            <person name="Numata K."/>
            <person name="Arakawa K."/>
        </authorList>
    </citation>
    <scope>NUCLEOTIDE SEQUENCE [LARGE SCALE GENOMIC DNA]</scope>
</reference>
<feature type="compositionally biased region" description="Basic and acidic residues" evidence="1">
    <location>
        <begin position="1"/>
        <end position="19"/>
    </location>
</feature>
<dbReference type="EMBL" id="BGZK01001670">
    <property type="protein sequence ID" value="GBP84310.1"/>
    <property type="molecule type" value="Genomic_DNA"/>
</dbReference>
<name>A0A4C1Z9C4_EUMVA</name>
<protein>
    <submittedName>
        <fullName evidence="2">Uncharacterized protein</fullName>
    </submittedName>
</protein>
<evidence type="ECO:0000256" key="1">
    <source>
        <dbReference type="SAM" id="MobiDB-lite"/>
    </source>
</evidence>
<evidence type="ECO:0000313" key="2">
    <source>
        <dbReference type="EMBL" id="GBP84310.1"/>
    </source>
</evidence>
<keyword evidence="3" id="KW-1185">Reference proteome</keyword>
<dbReference type="Proteomes" id="UP000299102">
    <property type="component" value="Unassembled WGS sequence"/>
</dbReference>
<proteinExistence type="predicted"/>
<dbReference type="AlphaFoldDB" id="A0A4C1Z9C4"/>
<organism evidence="2 3">
    <name type="scientific">Eumeta variegata</name>
    <name type="common">Bagworm moth</name>
    <name type="synonym">Eumeta japonica</name>
    <dbReference type="NCBI Taxonomy" id="151549"/>
    <lineage>
        <taxon>Eukaryota</taxon>
        <taxon>Metazoa</taxon>
        <taxon>Ecdysozoa</taxon>
        <taxon>Arthropoda</taxon>
        <taxon>Hexapoda</taxon>
        <taxon>Insecta</taxon>
        <taxon>Pterygota</taxon>
        <taxon>Neoptera</taxon>
        <taxon>Endopterygota</taxon>
        <taxon>Lepidoptera</taxon>
        <taxon>Glossata</taxon>
        <taxon>Ditrysia</taxon>
        <taxon>Tineoidea</taxon>
        <taxon>Psychidae</taxon>
        <taxon>Oiketicinae</taxon>
        <taxon>Eumeta</taxon>
    </lineage>
</organism>
<sequence length="123" mass="13784">MSGRNEESEMAVRRRDTSRCKQGKSATDFKQYGRPADGAAPARAARLRNKISMVIAGPPAPNNLIRRAGPGWLYFKLQTLCKTIPKKKIVRGRTDAGLMFAPEYVLCVLQDKACEISRREFVK</sequence>